<comment type="caution">
    <text evidence="6">The sequence shown here is derived from an EMBL/GenBank/DDBJ whole genome shotgun (WGS) entry which is preliminary data.</text>
</comment>
<gene>
    <name evidence="6" type="ORF">GCM10009639_26230</name>
</gene>
<keyword evidence="7" id="KW-1185">Reference proteome</keyword>
<sequence length="145" mass="15320">MITVVGGKLTTYRRMAEDAVDTAVRLRELPARACWTARLPLVGAPGHRDSRPTPEGAVASSLLARHGGAAREVLAAGEELLGAGYGAPVAEGIDVTRAEIVYALTHEGALDPEDVLHRRTRIGLVPADADRARPTVEEIAAKARV</sequence>
<dbReference type="EMBL" id="BAAAKJ010000132">
    <property type="protein sequence ID" value="GAA1393288.1"/>
    <property type="molecule type" value="Genomic_DNA"/>
</dbReference>
<dbReference type="InterPro" id="IPR031656">
    <property type="entry name" value="DAO_C"/>
</dbReference>
<dbReference type="Gene3D" id="3.50.50.60">
    <property type="entry name" value="FAD/NAD(P)-binding domain"/>
    <property type="match status" value="1"/>
</dbReference>
<dbReference type="PANTHER" id="PTHR11985">
    <property type="entry name" value="GLYCEROL-3-PHOSPHATE DEHYDROGENASE"/>
    <property type="match status" value="1"/>
</dbReference>
<evidence type="ECO:0000313" key="7">
    <source>
        <dbReference type="Proteomes" id="UP001499863"/>
    </source>
</evidence>
<name>A0ABN1XYU2_9ACTN</name>
<protein>
    <recommendedName>
        <fullName evidence="5">Alpha-glycerophosphate oxidase C-terminal domain-containing protein</fullName>
    </recommendedName>
</protein>
<dbReference type="InterPro" id="IPR000447">
    <property type="entry name" value="G3P_DH_FAD-dep"/>
</dbReference>
<proteinExistence type="predicted"/>
<evidence type="ECO:0000313" key="6">
    <source>
        <dbReference type="EMBL" id="GAA1393288.1"/>
    </source>
</evidence>
<dbReference type="InterPro" id="IPR036188">
    <property type="entry name" value="FAD/NAD-bd_sf"/>
</dbReference>
<evidence type="ECO:0000256" key="4">
    <source>
        <dbReference type="ARBA" id="ARBA00023002"/>
    </source>
</evidence>
<accession>A0ABN1XYU2</accession>
<keyword evidence="3" id="KW-0274">FAD</keyword>
<dbReference type="PANTHER" id="PTHR11985:SF35">
    <property type="entry name" value="ANAEROBIC GLYCEROL-3-PHOSPHATE DEHYDROGENASE SUBUNIT A"/>
    <property type="match status" value="1"/>
</dbReference>
<reference evidence="6 7" key="1">
    <citation type="journal article" date="2019" name="Int. J. Syst. Evol. Microbiol.">
        <title>The Global Catalogue of Microorganisms (GCM) 10K type strain sequencing project: providing services to taxonomists for standard genome sequencing and annotation.</title>
        <authorList>
            <consortium name="The Broad Institute Genomics Platform"/>
            <consortium name="The Broad Institute Genome Sequencing Center for Infectious Disease"/>
            <person name="Wu L."/>
            <person name="Ma J."/>
        </authorList>
    </citation>
    <scope>NUCLEOTIDE SEQUENCE [LARGE SCALE GENOMIC DNA]</scope>
    <source>
        <strain evidence="6 7">JCM 12393</strain>
    </source>
</reference>
<evidence type="ECO:0000256" key="2">
    <source>
        <dbReference type="ARBA" id="ARBA00022798"/>
    </source>
</evidence>
<evidence type="ECO:0000256" key="3">
    <source>
        <dbReference type="ARBA" id="ARBA00022827"/>
    </source>
</evidence>
<keyword evidence="1" id="KW-0285">Flavoprotein</keyword>
<feature type="domain" description="Alpha-glycerophosphate oxidase C-terminal" evidence="5">
    <location>
        <begin position="34"/>
        <end position="142"/>
    </location>
</feature>
<keyword evidence="4" id="KW-0560">Oxidoreductase</keyword>
<evidence type="ECO:0000256" key="1">
    <source>
        <dbReference type="ARBA" id="ARBA00022630"/>
    </source>
</evidence>
<keyword evidence="2" id="KW-0319">Glycerol metabolism</keyword>
<dbReference type="InterPro" id="IPR038299">
    <property type="entry name" value="DAO_C_sf"/>
</dbReference>
<dbReference type="Proteomes" id="UP001499863">
    <property type="component" value="Unassembled WGS sequence"/>
</dbReference>
<dbReference type="PROSITE" id="PS00978">
    <property type="entry name" value="FAD_G3PDH_2"/>
    <property type="match status" value="1"/>
</dbReference>
<dbReference type="Pfam" id="PF16901">
    <property type="entry name" value="DAO_C"/>
    <property type="match status" value="1"/>
</dbReference>
<dbReference type="Gene3D" id="1.10.8.870">
    <property type="entry name" value="Alpha-glycerophosphate oxidase, cap domain"/>
    <property type="match status" value="1"/>
</dbReference>
<evidence type="ECO:0000259" key="5">
    <source>
        <dbReference type="Pfam" id="PF16901"/>
    </source>
</evidence>
<organism evidence="6 7">
    <name type="scientific">Kitasatospora putterlickiae</name>
    <dbReference type="NCBI Taxonomy" id="221725"/>
    <lineage>
        <taxon>Bacteria</taxon>
        <taxon>Bacillati</taxon>
        <taxon>Actinomycetota</taxon>
        <taxon>Actinomycetes</taxon>
        <taxon>Kitasatosporales</taxon>
        <taxon>Streptomycetaceae</taxon>
        <taxon>Kitasatospora</taxon>
    </lineage>
</organism>